<evidence type="ECO:0008006" key="4">
    <source>
        <dbReference type="Google" id="ProtNLM"/>
    </source>
</evidence>
<proteinExistence type="predicted"/>
<feature type="chain" id="PRO_5045464332" description="Phosphate ABC transporter substrate-binding protein" evidence="1">
    <location>
        <begin position="22"/>
        <end position="162"/>
    </location>
</feature>
<evidence type="ECO:0000313" key="2">
    <source>
        <dbReference type="EMBL" id="TYK65930.1"/>
    </source>
</evidence>
<name>A0ABY3MXJ3_9GAMM</name>
<dbReference type="EMBL" id="PJAI02000007">
    <property type="protein sequence ID" value="TYK65930.1"/>
    <property type="molecule type" value="Genomic_DNA"/>
</dbReference>
<keyword evidence="3" id="KW-1185">Reference proteome</keyword>
<dbReference type="Proteomes" id="UP000815846">
    <property type="component" value="Unassembled WGS sequence"/>
</dbReference>
<gene>
    <name evidence="2" type="ORF">CWS31_008255</name>
</gene>
<organism evidence="2 3">
    <name type="scientific">Colwellia echini</name>
    <dbReference type="NCBI Taxonomy" id="1982103"/>
    <lineage>
        <taxon>Bacteria</taxon>
        <taxon>Pseudomonadati</taxon>
        <taxon>Pseudomonadota</taxon>
        <taxon>Gammaproteobacteria</taxon>
        <taxon>Alteromonadales</taxon>
        <taxon>Colwelliaceae</taxon>
        <taxon>Colwellia</taxon>
    </lineage>
</organism>
<keyword evidence="1" id="KW-0732">Signal</keyword>
<feature type="signal peptide" evidence="1">
    <location>
        <begin position="1"/>
        <end position="21"/>
    </location>
</feature>
<dbReference type="Gene3D" id="3.40.190.10">
    <property type="entry name" value="Periplasmic binding protein-like II"/>
    <property type="match status" value="1"/>
</dbReference>
<comment type="caution">
    <text evidence="2">The sequence shown here is derived from an EMBL/GenBank/DDBJ whole genome shotgun (WGS) entry which is preliminary data.</text>
</comment>
<sequence>MKRLFCSFIVFSLLSACSFNGTNTGSVNETSRNSETKVNTSLPTNLVVVVSKDSSINILNSTQVADIFLARTQYYAEGEKAIPIELHKGEFREEFYQKISGKNNEQLMAYWTTLVFSGKGKPPVTFDKMHLLIAHLSTQKNYITYLNSESITDQMKIVYRLP</sequence>
<evidence type="ECO:0000313" key="3">
    <source>
        <dbReference type="Proteomes" id="UP000815846"/>
    </source>
</evidence>
<accession>A0ABY3MXJ3</accession>
<dbReference type="PROSITE" id="PS51257">
    <property type="entry name" value="PROKAR_LIPOPROTEIN"/>
    <property type="match status" value="1"/>
</dbReference>
<reference evidence="2 3" key="1">
    <citation type="submission" date="2019-08" db="EMBL/GenBank/DDBJ databases">
        <title>Microbe sample from Colwellia echini.</title>
        <authorList>
            <person name="Christiansen L."/>
            <person name="Pathiraja D."/>
            <person name="Schultz-Johansen M."/>
            <person name="Choi I.-G."/>
            <person name="Stougaard P."/>
        </authorList>
    </citation>
    <scope>NUCLEOTIDE SEQUENCE [LARGE SCALE GENOMIC DNA]</scope>
    <source>
        <strain evidence="2 3">A3</strain>
    </source>
</reference>
<dbReference type="RefSeq" id="WP_101342889.1">
    <property type="nucleotide sequence ID" value="NZ_PJAI02000007.1"/>
</dbReference>
<protein>
    <recommendedName>
        <fullName evidence="4">Phosphate ABC transporter substrate-binding protein</fullName>
    </recommendedName>
</protein>
<evidence type="ECO:0000256" key="1">
    <source>
        <dbReference type="SAM" id="SignalP"/>
    </source>
</evidence>